<dbReference type="STRING" id="53326.A0A016TFG1"/>
<comment type="caution">
    <text evidence="2">The sequence shown here is derived from an EMBL/GenBank/DDBJ whole genome shotgun (WGS) entry which is preliminary data.</text>
</comment>
<dbReference type="PANTHER" id="PTHR44590">
    <property type="entry name" value="CARBOXYLIC ESTER HYDROLASE-RELATED"/>
    <property type="match status" value="1"/>
</dbReference>
<dbReference type="Proteomes" id="UP000024635">
    <property type="component" value="Unassembled WGS sequence"/>
</dbReference>
<dbReference type="EMBL" id="JARK01001444">
    <property type="protein sequence ID" value="EYC01395.1"/>
    <property type="molecule type" value="Genomic_DNA"/>
</dbReference>
<dbReference type="Pfam" id="PF00135">
    <property type="entry name" value="COesterase"/>
    <property type="match status" value="1"/>
</dbReference>
<feature type="domain" description="Carboxylesterase type B" evidence="1">
    <location>
        <begin position="9"/>
        <end position="299"/>
    </location>
</feature>
<reference evidence="3" key="1">
    <citation type="journal article" date="2015" name="Nat. Genet.">
        <title>The genome and transcriptome of the zoonotic hookworm Ancylostoma ceylanicum identify infection-specific gene families.</title>
        <authorList>
            <person name="Schwarz E.M."/>
            <person name="Hu Y."/>
            <person name="Antoshechkin I."/>
            <person name="Miller M.M."/>
            <person name="Sternberg P.W."/>
            <person name="Aroian R.V."/>
        </authorList>
    </citation>
    <scope>NUCLEOTIDE SEQUENCE</scope>
    <source>
        <strain evidence="3">HY135</strain>
    </source>
</reference>
<dbReference type="InterPro" id="IPR002018">
    <property type="entry name" value="CarbesteraseB"/>
</dbReference>
<dbReference type="SUPFAM" id="SSF53474">
    <property type="entry name" value="alpha/beta-Hydrolases"/>
    <property type="match status" value="1"/>
</dbReference>
<organism evidence="2 3">
    <name type="scientific">Ancylostoma ceylanicum</name>
    <dbReference type="NCBI Taxonomy" id="53326"/>
    <lineage>
        <taxon>Eukaryota</taxon>
        <taxon>Metazoa</taxon>
        <taxon>Ecdysozoa</taxon>
        <taxon>Nematoda</taxon>
        <taxon>Chromadorea</taxon>
        <taxon>Rhabditida</taxon>
        <taxon>Rhabditina</taxon>
        <taxon>Rhabditomorpha</taxon>
        <taxon>Strongyloidea</taxon>
        <taxon>Ancylostomatidae</taxon>
        <taxon>Ancylostomatinae</taxon>
        <taxon>Ancylostoma</taxon>
    </lineage>
</organism>
<dbReference type="AlphaFoldDB" id="A0A016TFG1"/>
<dbReference type="PANTHER" id="PTHR44590:SF3">
    <property type="entry name" value="CARBOXYLESTERASE TYPE B DOMAIN-CONTAINING PROTEIN"/>
    <property type="match status" value="1"/>
</dbReference>
<dbReference type="InterPro" id="IPR029058">
    <property type="entry name" value="AB_hydrolase_fold"/>
</dbReference>
<protein>
    <recommendedName>
        <fullName evidence="1">Carboxylesterase type B domain-containing protein</fullName>
    </recommendedName>
</protein>
<gene>
    <name evidence="2" type="primary">Acey_s0108.g78</name>
    <name evidence="2" type="ORF">Y032_0108g78</name>
</gene>
<proteinExistence type="predicted"/>
<accession>A0A016TFG1</accession>
<sequence length="386" mass="43202">MDDENYPDSRIVMTKYGSVLGRRLIHEGERQVDAFQGIPFAEPPVGRLRFRKPLPLEPWEGVKVTKSFSPVAIQLGQVGPTSEDILYLNVFTPVWKASSASGFAVLVFIHGGGYAIGSARKFGDIGICRNLCTKDVVVVTMQYRIGYLGFFSTGDEECPGNLALWDQLLALKWVKENISQFDGDPENITLMGHSSGACCVDLLSLSPYSRDLFSRMILMSGNAECAWALRHDMVEVSRSFTRKLGLSGDLSSREVMEKLRDVPSDQFALGTPNRNNPTCTVRREVGPCYDNDFLPEMDRVHIISQIQCDVSSERLEDPEDDEQRIRQAKRRLALPPHDVTTAQKYMTFYRMTDLISRLTNVEVEEISAGGHGIMGTQITPHCPRCL</sequence>
<name>A0A016TFG1_9BILA</name>
<dbReference type="Gene3D" id="3.40.50.1820">
    <property type="entry name" value="alpha/beta hydrolase"/>
    <property type="match status" value="1"/>
</dbReference>
<evidence type="ECO:0000313" key="2">
    <source>
        <dbReference type="EMBL" id="EYC01395.1"/>
    </source>
</evidence>
<evidence type="ECO:0000259" key="1">
    <source>
        <dbReference type="Pfam" id="PF00135"/>
    </source>
</evidence>
<keyword evidence="3" id="KW-1185">Reference proteome</keyword>
<evidence type="ECO:0000313" key="3">
    <source>
        <dbReference type="Proteomes" id="UP000024635"/>
    </source>
</evidence>
<dbReference type="OrthoDB" id="3200163at2759"/>